<proteinExistence type="predicted"/>
<evidence type="ECO:0000313" key="1">
    <source>
        <dbReference type="EMBL" id="KAF2614854.1"/>
    </source>
</evidence>
<accession>A0A8S9M474</accession>
<sequence>MARFLSKGGLSISREGGTLVVGGPSLAWGCVRESFSLHCIEGLLPFSESFSSRVNVLCESRRECELGLVFLCGSLKEDGA</sequence>
<dbReference type="EMBL" id="QGKY02000089">
    <property type="protein sequence ID" value="KAF2614854.1"/>
    <property type="molecule type" value="Genomic_DNA"/>
</dbReference>
<dbReference type="AlphaFoldDB" id="A0A8S9M474"/>
<name>A0A8S9M474_BRACR</name>
<reference evidence="1" key="1">
    <citation type="submission" date="2019-12" db="EMBL/GenBank/DDBJ databases">
        <title>Genome sequencing and annotation of Brassica cretica.</title>
        <authorList>
            <person name="Studholme D.J."/>
            <person name="Sarris P.F."/>
        </authorList>
    </citation>
    <scope>NUCLEOTIDE SEQUENCE</scope>
    <source>
        <strain evidence="1">PFS-102/07</strain>
        <tissue evidence="1">Leaf</tissue>
    </source>
</reference>
<protein>
    <submittedName>
        <fullName evidence="1">Uncharacterized protein</fullName>
    </submittedName>
</protein>
<comment type="caution">
    <text evidence="1">The sequence shown here is derived from an EMBL/GenBank/DDBJ whole genome shotgun (WGS) entry which is preliminary data.</text>
</comment>
<organism evidence="1">
    <name type="scientific">Brassica cretica</name>
    <name type="common">Mustard</name>
    <dbReference type="NCBI Taxonomy" id="69181"/>
    <lineage>
        <taxon>Eukaryota</taxon>
        <taxon>Viridiplantae</taxon>
        <taxon>Streptophyta</taxon>
        <taxon>Embryophyta</taxon>
        <taxon>Tracheophyta</taxon>
        <taxon>Spermatophyta</taxon>
        <taxon>Magnoliopsida</taxon>
        <taxon>eudicotyledons</taxon>
        <taxon>Gunneridae</taxon>
        <taxon>Pentapetalae</taxon>
        <taxon>rosids</taxon>
        <taxon>malvids</taxon>
        <taxon>Brassicales</taxon>
        <taxon>Brassicaceae</taxon>
        <taxon>Brassiceae</taxon>
        <taxon>Brassica</taxon>
    </lineage>
</organism>
<gene>
    <name evidence="1" type="ORF">F2Q70_00010849</name>
</gene>